<dbReference type="Proteomes" id="UP001187192">
    <property type="component" value="Unassembled WGS sequence"/>
</dbReference>
<feature type="compositionally biased region" description="Polar residues" evidence="1">
    <location>
        <begin position="1"/>
        <end position="18"/>
    </location>
</feature>
<dbReference type="AlphaFoldDB" id="A0AA87Z7J8"/>
<reference evidence="2" key="1">
    <citation type="submission" date="2023-07" db="EMBL/GenBank/DDBJ databases">
        <title>draft genome sequence of fig (Ficus carica).</title>
        <authorList>
            <person name="Takahashi T."/>
            <person name="Nishimura K."/>
        </authorList>
    </citation>
    <scope>NUCLEOTIDE SEQUENCE</scope>
</reference>
<evidence type="ECO:0000313" key="2">
    <source>
        <dbReference type="EMBL" id="GMN20518.1"/>
    </source>
</evidence>
<comment type="caution">
    <text evidence="2">The sequence shown here is derived from an EMBL/GenBank/DDBJ whole genome shotgun (WGS) entry which is preliminary data.</text>
</comment>
<dbReference type="EMBL" id="BTGU01002636">
    <property type="protein sequence ID" value="GMN20518.1"/>
    <property type="molecule type" value="Genomic_DNA"/>
</dbReference>
<accession>A0AA87Z7J8</accession>
<feature type="region of interest" description="Disordered" evidence="1">
    <location>
        <begin position="1"/>
        <end position="37"/>
    </location>
</feature>
<feature type="compositionally biased region" description="Polar residues" evidence="1">
    <location>
        <begin position="26"/>
        <end position="37"/>
    </location>
</feature>
<name>A0AA87Z7J8_FICCA</name>
<sequence>MVRTTMRNHSCTLRTNKTLRGGPVGSHSSTTASPDHSCSARYSASGLPMRFLNHRSALWPALQHWLLSPQAYSGAAALQLAAAEPAICKVSSWKLIWALSLNFGRCSAQTLSCLLNLHFRANFFLSPQNSPKVD</sequence>
<evidence type="ECO:0000256" key="1">
    <source>
        <dbReference type="SAM" id="MobiDB-lite"/>
    </source>
</evidence>
<organism evidence="2 3">
    <name type="scientific">Ficus carica</name>
    <name type="common">Common fig</name>
    <dbReference type="NCBI Taxonomy" id="3494"/>
    <lineage>
        <taxon>Eukaryota</taxon>
        <taxon>Viridiplantae</taxon>
        <taxon>Streptophyta</taxon>
        <taxon>Embryophyta</taxon>
        <taxon>Tracheophyta</taxon>
        <taxon>Spermatophyta</taxon>
        <taxon>Magnoliopsida</taxon>
        <taxon>eudicotyledons</taxon>
        <taxon>Gunneridae</taxon>
        <taxon>Pentapetalae</taxon>
        <taxon>rosids</taxon>
        <taxon>fabids</taxon>
        <taxon>Rosales</taxon>
        <taxon>Moraceae</taxon>
        <taxon>Ficeae</taxon>
        <taxon>Ficus</taxon>
    </lineage>
</organism>
<gene>
    <name evidence="2" type="ORF">TIFTF001_043104</name>
</gene>
<protein>
    <submittedName>
        <fullName evidence="2">Uncharacterized protein</fullName>
    </submittedName>
</protein>
<proteinExistence type="predicted"/>
<keyword evidence="3" id="KW-1185">Reference proteome</keyword>
<evidence type="ECO:0000313" key="3">
    <source>
        <dbReference type="Proteomes" id="UP001187192"/>
    </source>
</evidence>